<feature type="domain" description="Malonyl-CoA decarboxylase C-terminal" evidence="1">
    <location>
        <begin position="176"/>
        <end position="422"/>
    </location>
</feature>
<dbReference type="EMBL" id="VDUY01000001">
    <property type="protein sequence ID" value="TXL68623.1"/>
    <property type="molecule type" value="Genomic_DNA"/>
</dbReference>
<dbReference type="Gene3D" id="1.20.140.90">
    <property type="entry name" value="Malonyl-CoA decarboxylase, oligemerization domain"/>
    <property type="match status" value="1"/>
</dbReference>
<dbReference type="InterPro" id="IPR042303">
    <property type="entry name" value="Malonyl_CoA_deC_C_sf"/>
</dbReference>
<evidence type="ECO:0000313" key="3">
    <source>
        <dbReference type="EMBL" id="TXL68623.1"/>
    </source>
</evidence>
<keyword evidence="4" id="KW-1185">Reference proteome</keyword>
<dbReference type="GO" id="GO:0050080">
    <property type="term" value="F:malonyl-CoA decarboxylase activity"/>
    <property type="evidence" value="ECO:0007669"/>
    <property type="project" value="InterPro"/>
</dbReference>
<gene>
    <name evidence="3" type="ORF">FHP08_02780</name>
</gene>
<feature type="domain" description="Malonyl-CoA decarboxylase N-terminal" evidence="2">
    <location>
        <begin position="90"/>
        <end position="173"/>
    </location>
</feature>
<reference evidence="3 4" key="1">
    <citation type="submission" date="2019-06" db="EMBL/GenBank/DDBJ databases">
        <title>Quisquiliibacterium sp. nov., isolated from a maize field.</title>
        <authorList>
            <person name="Lin S.-Y."/>
            <person name="Tsai C.-F."/>
            <person name="Young C.-C."/>
        </authorList>
    </citation>
    <scope>NUCLEOTIDE SEQUENCE [LARGE SCALE GENOMIC DNA]</scope>
    <source>
        <strain evidence="3 4">CC-CFT501</strain>
    </source>
</reference>
<proteinExistence type="predicted"/>
<dbReference type="PANTHER" id="PTHR28641">
    <property type="match status" value="1"/>
</dbReference>
<dbReference type="Gene3D" id="3.40.630.150">
    <property type="entry name" value="Malonyl-CoA decarboxylase, catalytic domain"/>
    <property type="match status" value="1"/>
</dbReference>
<dbReference type="RefSeq" id="WP_147702763.1">
    <property type="nucleotide sequence ID" value="NZ_VDUY01000001.1"/>
</dbReference>
<dbReference type="GO" id="GO:0006633">
    <property type="term" value="P:fatty acid biosynthetic process"/>
    <property type="evidence" value="ECO:0007669"/>
    <property type="project" value="InterPro"/>
</dbReference>
<organism evidence="3 4">
    <name type="scientific">Zeimonas arvi</name>
    <dbReference type="NCBI Taxonomy" id="2498847"/>
    <lineage>
        <taxon>Bacteria</taxon>
        <taxon>Pseudomonadati</taxon>
        <taxon>Pseudomonadota</taxon>
        <taxon>Betaproteobacteria</taxon>
        <taxon>Burkholderiales</taxon>
        <taxon>Burkholderiaceae</taxon>
        <taxon>Zeimonas</taxon>
    </lineage>
</organism>
<dbReference type="InterPro" id="IPR038917">
    <property type="entry name" value="Malonyl_CoA_deC"/>
</dbReference>
<comment type="caution">
    <text evidence="3">The sequence shown here is derived from an EMBL/GenBank/DDBJ whole genome shotgun (WGS) entry which is preliminary data.</text>
</comment>
<evidence type="ECO:0000259" key="2">
    <source>
        <dbReference type="Pfam" id="PF17408"/>
    </source>
</evidence>
<accession>A0A5C8P5P8</accession>
<dbReference type="InterPro" id="IPR007956">
    <property type="entry name" value="Malonyl_CoA_deC_C"/>
</dbReference>
<dbReference type="InterPro" id="IPR035372">
    <property type="entry name" value="MCD_N"/>
</dbReference>
<dbReference type="OrthoDB" id="5292736at2"/>
<dbReference type="Pfam" id="PF05292">
    <property type="entry name" value="MCD"/>
    <property type="match status" value="1"/>
</dbReference>
<dbReference type="Proteomes" id="UP000321548">
    <property type="component" value="Unassembled WGS sequence"/>
</dbReference>
<name>A0A5C8P5P8_9BURK</name>
<dbReference type="InterPro" id="IPR038351">
    <property type="entry name" value="MCD_N_sf"/>
</dbReference>
<sequence length="460" mass="50817">MPGSLKANGAVGRLAETVAYGPEIFARFVRALKGRNKVDAPVRLAEMAAGLLSIRGEASGVALARQLLDEYLEASDADKLAFLLELAREFGPDQKALERSVAAWMKKPSGATALALHQAAESRRQELIRRMNQAPGGTATLVSMREDVLRNLKAEPDLAPLDADFVHLLSSWFNRGFLRMHRIDWSTPAEILERIIRYEAVHEISSWDDLRRRIDPSDRQCFGFFHPALGNDPLVFVEVALTEGIPSAIAPLLAEKRKPIDPSKADTAVFYSISNCHMGLRGVSFGNFLIKQVVEELSREFAGLQTFATLSPVPGFTRWLAKEAASRDGALLTPGDRDRLEPLTRSDVELSDRLLEAAKPALNNALLTYLFDAKDGTAKSLDPVSRFHLGNGARLDRVHWAADTSSKGLKQALGFMVSYVYELQAVERNHEAYVSKGEIAMSPALSRSVAAMRKRREQKE</sequence>
<dbReference type="Pfam" id="PF17408">
    <property type="entry name" value="MCD_N"/>
    <property type="match status" value="1"/>
</dbReference>
<evidence type="ECO:0000259" key="1">
    <source>
        <dbReference type="Pfam" id="PF05292"/>
    </source>
</evidence>
<protein>
    <submittedName>
        <fullName evidence="3">MCD, Malonyl-CoA decarboxylase MCD</fullName>
    </submittedName>
</protein>
<evidence type="ECO:0000313" key="4">
    <source>
        <dbReference type="Proteomes" id="UP000321548"/>
    </source>
</evidence>
<dbReference type="PANTHER" id="PTHR28641:SF1">
    <property type="entry name" value="MALONYL-COA DECARBOXYLASE, MITOCHONDRIAL"/>
    <property type="match status" value="1"/>
</dbReference>
<dbReference type="AlphaFoldDB" id="A0A5C8P5P8"/>